<keyword evidence="1" id="KW-1133">Transmembrane helix</keyword>
<keyword evidence="1" id="KW-0812">Transmembrane</keyword>
<sequence>MNRSDLPASPPHALANLIVDGLRMKGVSLERLSQLTGISDRFLELLVGEQYYKLPAAPYVRGYLIKIAEVLGLDGGELWREYLAESAGLRRAGASDTLPPNRFTITRFNWKIILWALLGVLILGYILLRIPALVDTYEFSVNIADSLVVHEPAFTIKGTVNKNDQLTLNGEVLYPDSNGTFEKLVTLKDGWNTFEFKMKRFLGAGHTFTKQIFYQITTSTATATP</sequence>
<dbReference type="GO" id="GO:0003677">
    <property type="term" value="F:DNA binding"/>
    <property type="evidence" value="ECO:0007669"/>
    <property type="project" value="InterPro"/>
</dbReference>
<dbReference type="EMBL" id="PFBE01000016">
    <property type="protein sequence ID" value="PIT91781.1"/>
    <property type="molecule type" value="Genomic_DNA"/>
</dbReference>
<dbReference type="Gene3D" id="1.10.260.40">
    <property type="entry name" value="lambda repressor-like DNA-binding domains"/>
    <property type="match status" value="1"/>
</dbReference>
<evidence type="ECO:0000256" key="1">
    <source>
        <dbReference type="SAM" id="Phobius"/>
    </source>
</evidence>
<evidence type="ECO:0000313" key="2">
    <source>
        <dbReference type="EMBL" id="PIT91781.1"/>
    </source>
</evidence>
<protein>
    <recommendedName>
        <fullName evidence="4">HTH cro/C1-type domain-containing protein</fullName>
    </recommendedName>
</protein>
<name>A0A2M6WG65_9BACT</name>
<dbReference type="Proteomes" id="UP000229530">
    <property type="component" value="Unassembled WGS sequence"/>
</dbReference>
<accession>A0A2M6WG65</accession>
<dbReference type="AlphaFoldDB" id="A0A2M6WG65"/>
<keyword evidence="1" id="KW-0472">Membrane</keyword>
<gene>
    <name evidence="2" type="ORF">COU12_01265</name>
</gene>
<evidence type="ECO:0008006" key="4">
    <source>
        <dbReference type="Google" id="ProtNLM"/>
    </source>
</evidence>
<feature type="transmembrane region" description="Helical" evidence="1">
    <location>
        <begin position="112"/>
        <end position="134"/>
    </location>
</feature>
<proteinExistence type="predicted"/>
<comment type="caution">
    <text evidence="2">The sequence shown here is derived from an EMBL/GenBank/DDBJ whole genome shotgun (WGS) entry which is preliminary data.</text>
</comment>
<evidence type="ECO:0000313" key="3">
    <source>
        <dbReference type="Proteomes" id="UP000229530"/>
    </source>
</evidence>
<dbReference type="Pfam" id="PF13413">
    <property type="entry name" value="HTH_25"/>
    <property type="match status" value="1"/>
</dbReference>
<dbReference type="InterPro" id="IPR013783">
    <property type="entry name" value="Ig-like_fold"/>
</dbReference>
<dbReference type="InterPro" id="IPR010982">
    <property type="entry name" value="Lambda_DNA-bd_dom_sf"/>
</dbReference>
<reference evidence="3" key="1">
    <citation type="submission" date="2017-09" db="EMBL/GenBank/DDBJ databases">
        <title>Depth-based differentiation of microbial function through sediment-hosted aquifers and enrichment of novel symbionts in the deep terrestrial subsurface.</title>
        <authorList>
            <person name="Probst A.J."/>
            <person name="Ladd B."/>
            <person name="Jarett J.K."/>
            <person name="Geller-Mcgrath D.E."/>
            <person name="Sieber C.M.K."/>
            <person name="Emerson J.B."/>
            <person name="Anantharaman K."/>
            <person name="Thomas B.C."/>
            <person name="Malmstrom R."/>
            <person name="Stieglmeier M."/>
            <person name="Klingl A."/>
            <person name="Woyke T."/>
            <person name="Ryan C.M."/>
            <person name="Banfield J.F."/>
        </authorList>
    </citation>
    <scope>NUCLEOTIDE SEQUENCE [LARGE SCALE GENOMIC DNA]</scope>
</reference>
<dbReference type="Gene3D" id="2.60.40.10">
    <property type="entry name" value="Immunoglobulins"/>
    <property type="match status" value="1"/>
</dbReference>
<organism evidence="2 3">
    <name type="scientific">Candidatus Jorgensenbacteria bacterium CG10_big_fil_rev_8_21_14_0_10_54_38</name>
    <dbReference type="NCBI Taxonomy" id="1974593"/>
    <lineage>
        <taxon>Bacteria</taxon>
        <taxon>Candidatus Joergenseniibacteriota</taxon>
    </lineage>
</organism>